<sequence>MSFYDLMKGWEDFDFEAYFSEVSHEDIIRTLQKDKLEELDLLNLLSPQAQYFLEEIAKKSYAVTRQHFGNIISLYIPLYVSNYCTNHCIYCGFNKENKIIRKHLSLKEVEKELVAISKTGMSHIILLTGEAEGLIDINYLKGIVEKATKYFPSVSIEVLPLETDDYQVLKQSGLDGLTVYQEVYDEDIYDQVHISGGKKNYRFRLDTPERGAKAGLRNINIAPLFGLGEIKKEAFFAGLHLKYLTDKYLNTEFGVSLPRINSAEGGFKAFHKMDDTAFIQVMMAYRLFQPKAGITVSTRESHEFRNNIMPLGVTKFSAGSKTGVGGYAEKDLSTCQFEISDKSSIEETEKAIRERGFQPVYKDWHTI</sequence>
<keyword evidence="4" id="KW-0479">Metal-binding</keyword>
<gene>
    <name evidence="8" type="ordered locus">Ilyop_1184</name>
</gene>
<dbReference type="Pfam" id="PF06968">
    <property type="entry name" value="BATS"/>
    <property type="match status" value="1"/>
</dbReference>
<dbReference type="STRING" id="572544.Ilyop_1184"/>
<comment type="cofactor">
    <cofactor evidence="1">
        <name>[4Fe-4S] cluster</name>
        <dbReference type="ChEBI" id="CHEBI:49883"/>
    </cofactor>
</comment>
<evidence type="ECO:0000313" key="9">
    <source>
        <dbReference type="Proteomes" id="UP000006875"/>
    </source>
</evidence>
<dbReference type="GO" id="GO:0051539">
    <property type="term" value="F:4 iron, 4 sulfur cluster binding"/>
    <property type="evidence" value="ECO:0007669"/>
    <property type="project" value="UniProtKB-KW"/>
</dbReference>
<dbReference type="InterPro" id="IPR058240">
    <property type="entry name" value="rSAM_sf"/>
</dbReference>
<dbReference type="GO" id="GO:0005506">
    <property type="term" value="F:iron ion binding"/>
    <property type="evidence" value="ECO:0007669"/>
    <property type="project" value="InterPro"/>
</dbReference>
<dbReference type="Pfam" id="PF04055">
    <property type="entry name" value="Radical_SAM"/>
    <property type="match status" value="1"/>
</dbReference>
<dbReference type="KEGG" id="ipo:Ilyop_1184"/>
<keyword evidence="2" id="KW-0004">4Fe-4S</keyword>
<dbReference type="AlphaFoldDB" id="E3H8I3"/>
<dbReference type="SUPFAM" id="SSF102114">
    <property type="entry name" value="Radical SAM enzymes"/>
    <property type="match status" value="1"/>
</dbReference>
<accession>E3H8I3</accession>
<evidence type="ECO:0000256" key="6">
    <source>
        <dbReference type="ARBA" id="ARBA00023014"/>
    </source>
</evidence>
<dbReference type="InterPro" id="IPR007197">
    <property type="entry name" value="rSAM"/>
</dbReference>
<dbReference type="Proteomes" id="UP000006875">
    <property type="component" value="Chromosome"/>
</dbReference>
<dbReference type="CDD" id="cd01335">
    <property type="entry name" value="Radical_SAM"/>
    <property type="match status" value="1"/>
</dbReference>
<dbReference type="EMBL" id="CP002281">
    <property type="protein sequence ID" value="ADO82965.1"/>
    <property type="molecule type" value="Genomic_DNA"/>
</dbReference>
<feature type="domain" description="Biotin and thiamin synthesis-associated" evidence="7">
    <location>
        <begin position="256"/>
        <end position="359"/>
    </location>
</feature>
<dbReference type="InterPro" id="IPR012726">
    <property type="entry name" value="ThiH"/>
</dbReference>
<dbReference type="NCBIfam" id="TIGR02351">
    <property type="entry name" value="thiH"/>
    <property type="match status" value="1"/>
</dbReference>
<dbReference type="PANTHER" id="PTHR43583:SF1">
    <property type="entry name" value="2-IMINOACETATE SYNTHASE"/>
    <property type="match status" value="1"/>
</dbReference>
<name>E3H8I3_ILYPC</name>
<evidence type="ECO:0000256" key="3">
    <source>
        <dbReference type="ARBA" id="ARBA00022691"/>
    </source>
</evidence>
<organism evidence="8 9">
    <name type="scientific">Ilyobacter polytropus (strain ATCC 51220 / DSM 2926 / LMG 16218 / CuHBu1)</name>
    <dbReference type="NCBI Taxonomy" id="572544"/>
    <lineage>
        <taxon>Bacteria</taxon>
        <taxon>Fusobacteriati</taxon>
        <taxon>Fusobacteriota</taxon>
        <taxon>Fusobacteriia</taxon>
        <taxon>Fusobacteriales</taxon>
        <taxon>Fusobacteriaceae</taxon>
        <taxon>Ilyobacter</taxon>
    </lineage>
</organism>
<dbReference type="InterPro" id="IPR010722">
    <property type="entry name" value="BATS_dom"/>
</dbReference>
<reference evidence="8 9" key="1">
    <citation type="journal article" date="2010" name="Stand. Genomic Sci.">
        <title>Complete genome sequence of Ilyobacter polytropus type strain (CuHbu1).</title>
        <authorList>
            <person name="Sikorski J."/>
            <person name="Chertkov O."/>
            <person name="Lapidus A."/>
            <person name="Nolan M."/>
            <person name="Lucas S."/>
            <person name="Del Rio T.G."/>
            <person name="Tice H."/>
            <person name="Cheng J.F."/>
            <person name="Tapia R."/>
            <person name="Han C."/>
            <person name="Goodwin L."/>
            <person name="Pitluck S."/>
            <person name="Liolios K."/>
            <person name="Ivanova N."/>
            <person name="Mavromatis K."/>
            <person name="Mikhailova N."/>
            <person name="Pati A."/>
            <person name="Chen A."/>
            <person name="Palaniappan K."/>
            <person name="Land M."/>
            <person name="Hauser L."/>
            <person name="Chang Y.J."/>
            <person name="Jeffries C.D."/>
            <person name="Brambilla E."/>
            <person name="Yasawong M."/>
            <person name="Rohde M."/>
            <person name="Pukall R."/>
            <person name="Spring S."/>
            <person name="Goker M."/>
            <person name="Woyke T."/>
            <person name="Bristow J."/>
            <person name="Eisen J.A."/>
            <person name="Markowitz V."/>
            <person name="Hugenholtz P."/>
            <person name="Kyrpides N.C."/>
            <person name="Klenk H.P."/>
        </authorList>
    </citation>
    <scope>NUCLEOTIDE SEQUENCE [LARGE SCALE GENOMIC DNA]</scope>
    <source>
        <strain evidence="9">ATCC 51220 / DSM 2926 / LMG 16218 / CuHBu1</strain>
    </source>
</reference>
<keyword evidence="6" id="KW-0411">Iron-sulfur</keyword>
<evidence type="ECO:0000256" key="2">
    <source>
        <dbReference type="ARBA" id="ARBA00022485"/>
    </source>
</evidence>
<keyword evidence="3" id="KW-0949">S-adenosyl-L-methionine</keyword>
<evidence type="ECO:0000256" key="5">
    <source>
        <dbReference type="ARBA" id="ARBA00023004"/>
    </source>
</evidence>
<dbReference type="OrthoDB" id="9801120at2"/>
<evidence type="ECO:0000259" key="7">
    <source>
        <dbReference type="SMART" id="SM00876"/>
    </source>
</evidence>
<dbReference type="SMART" id="SM00876">
    <property type="entry name" value="BATS"/>
    <property type="match status" value="1"/>
</dbReference>
<dbReference type="GO" id="GO:0009228">
    <property type="term" value="P:thiamine biosynthetic process"/>
    <property type="evidence" value="ECO:0007669"/>
    <property type="project" value="InterPro"/>
</dbReference>
<dbReference type="eggNOG" id="COG0502">
    <property type="taxonomic scope" value="Bacteria"/>
</dbReference>
<dbReference type="PANTHER" id="PTHR43583">
    <property type="entry name" value="2-IMINOACETATE SYNTHASE"/>
    <property type="match status" value="1"/>
</dbReference>
<keyword evidence="9" id="KW-1185">Reference proteome</keyword>
<evidence type="ECO:0000313" key="8">
    <source>
        <dbReference type="EMBL" id="ADO82965.1"/>
    </source>
</evidence>
<keyword evidence="8" id="KW-0456">Lyase</keyword>
<proteinExistence type="predicted"/>
<dbReference type="SFLD" id="SFLDS00029">
    <property type="entry name" value="Radical_SAM"/>
    <property type="match status" value="1"/>
</dbReference>
<keyword evidence="5" id="KW-0408">Iron</keyword>
<dbReference type="InterPro" id="IPR013785">
    <property type="entry name" value="Aldolase_TIM"/>
</dbReference>
<dbReference type="HOGENOM" id="CLU_046249_1_0_0"/>
<evidence type="ECO:0000256" key="1">
    <source>
        <dbReference type="ARBA" id="ARBA00001966"/>
    </source>
</evidence>
<dbReference type="SFLD" id="SFLDG01081">
    <property type="entry name" value="cleavage_of_the_Ca-Cb_bond_in"/>
    <property type="match status" value="1"/>
</dbReference>
<dbReference type="SFLD" id="SFLDF00301">
    <property type="entry name" value="2-iminoacetate_synthase_(ThiH)"/>
    <property type="match status" value="1"/>
</dbReference>
<protein>
    <submittedName>
        <fullName evidence="8">Tyrosine lyase ThiH</fullName>
    </submittedName>
</protein>
<dbReference type="Gene3D" id="3.20.20.70">
    <property type="entry name" value="Aldolase class I"/>
    <property type="match status" value="1"/>
</dbReference>
<dbReference type="SFLD" id="SFLDG01060">
    <property type="entry name" value="BATS_domain_containing"/>
    <property type="match status" value="1"/>
</dbReference>
<dbReference type="GO" id="GO:0016829">
    <property type="term" value="F:lyase activity"/>
    <property type="evidence" value="ECO:0007669"/>
    <property type="project" value="UniProtKB-KW"/>
</dbReference>
<evidence type="ECO:0000256" key="4">
    <source>
        <dbReference type="ARBA" id="ARBA00022723"/>
    </source>
</evidence>
<dbReference type="InterPro" id="IPR034428">
    <property type="entry name" value="ThiH/NoCL/HydG-like"/>
</dbReference>
<dbReference type="RefSeq" id="WP_013387632.1">
    <property type="nucleotide sequence ID" value="NC_014632.1"/>
</dbReference>